<dbReference type="InterPro" id="IPR000182">
    <property type="entry name" value="GNAT_dom"/>
</dbReference>
<protein>
    <recommendedName>
        <fullName evidence="1">N-acetyltransferase domain-containing protein</fullName>
    </recommendedName>
</protein>
<dbReference type="CDD" id="cd04301">
    <property type="entry name" value="NAT_SF"/>
    <property type="match status" value="1"/>
</dbReference>
<organism evidence="2">
    <name type="scientific">viral metagenome</name>
    <dbReference type="NCBI Taxonomy" id="1070528"/>
    <lineage>
        <taxon>unclassified sequences</taxon>
        <taxon>metagenomes</taxon>
        <taxon>organismal metagenomes</taxon>
    </lineage>
</organism>
<evidence type="ECO:0000313" key="2">
    <source>
        <dbReference type="EMBL" id="QHU00394.1"/>
    </source>
</evidence>
<evidence type="ECO:0000259" key="1">
    <source>
        <dbReference type="Pfam" id="PF00583"/>
    </source>
</evidence>
<dbReference type="Pfam" id="PF00583">
    <property type="entry name" value="Acetyltransf_1"/>
    <property type="match status" value="1"/>
</dbReference>
<accession>A0A6C0J9U0</accession>
<dbReference type="EMBL" id="MN740327">
    <property type="protein sequence ID" value="QHU00394.1"/>
    <property type="molecule type" value="Genomic_DNA"/>
</dbReference>
<proteinExistence type="predicted"/>
<reference evidence="2" key="1">
    <citation type="journal article" date="2020" name="Nature">
        <title>Giant virus diversity and host interactions through global metagenomics.</title>
        <authorList>
            <person name="Schulz F."/>
            <person name="Roux S."/>
            <person name="Paez-Espino D."/>
            <person name="Jungbluth S."/>
            <person name="Walsh D.A."/>
            <person name="Denef V.J."/>
            <person name="McMahon K.D."/>
            <person name="Konstantinidis K.T."/>
            <person name="Eloe-Fadrosh E.A."/>
            <person name="Kyrpides N.C."/>
            <person name="Woyke T."/>
        </authorList>
    </citation>
    <scope>NUCLEOTIDE SEQUENCE</scope>
    <source>
        <strain evidence="2">GVMAG-M-3300025860-20</strain>
    </source>
</reference>
<dbReference type="AlphaFoldDB" id="A0A6C0J9U0"/>
<dbReference type="GO" id="GO:0016747">
    <property type="term" value="F:acyltransferase activity, transferring groups other than amino-acyl groups"/>
    <property type="evidence" value="ECO:0007669"/>
    <property type="project" value="InterPro"/>
</dbReference>
<dbReference type="SUPFAM" id="SSF55729">
    <property type="entry name" value="Acyl-CoA N-acyltransferases (Nat)"/>
    <property type="match status" value="1"/>
</dbReference>
<sequence>MTEQLITKFKVINNDVPTIKLEHTETMTSKVNPSYHLSHFRHENDIEQTMYQILSPLMNFNIMNNKNITLNEINILINSVGRGKYYYKTEEVWNKILNSSEHVAYIRYDKHLSAFGRIVEDGVMCMFYDICVHPKYHSIGIGTLLMNNLIDKIKNKDYVSISMER</sequence>
<dbReference type="InterPro" id="IPR016181">
    <property type="entry name" value="Acyl_CoA_acyltransferase"/>
</dbReference>
<name>A0A6C0J9U0_9ZZZZ</name>
<feature type="domain" description="N-acetyltransferase" evidence="1">
    <location>
        <begin position="87"/>
        <end position="158"/>
    </location>
</feature>
<dbReference type="Gene3D" id="3.40.630.30">
    <property type="match status" value="1"/>
</dbReference>